<comment type="caution">
    <text evidence="14">The sequence shown here is derived from an EMBL/GenBank/DDBJ whole genome shotgun (WGS) entry which is preliminary data.</text>
</comment>
<dbReference type="PROSITE" id="PS51450">
    <property type="entry name" value="LRR"/>
    <property type="match status" value="3"/>
</dbReference>
<keyword evidence="15" id="KW-1185">Reference proteome</keyword>
<accession>A0ABR1AXS5</accession>
<dbReference type="InterPro" id="IPR001611">
    <property type="entry name" value="Leu-rich_rpt"/>
</dbReference>
<evidence type="ECO:0000256" key="9">
    <source>
        <dbReference type="ARBA" id="ARBA00023212"/>
    </source>
</evidence>
<dbReference type="SUPFAM" id="SSF52075">
    <property type="entry name" value="Outer arm dynein light chain 1"/>
    <property type="match status" value="1"/>
</dbReference>
<gene>
    <name evidence="14" type="ORF">RUM44_003138</name>
</gene>
<organism evidence="14 15">
    <name type="scientific">Polyplax serrata</name>
    <name type="common">Common mouse louse</name>
    <dbReference type="NCBI Taxonomy" id="468196"/>
    <lineage>
        <taxon>Eukaryota</taxon>
        <taxon>Metazoa</taxon>
        <taxon>Ecdysozoa</taxon>
        <taxon>Arthropoda</taxon>
        <taxon>Hexapoda</taxon>
        <taxon>Insecta</taxon>
        <taxon>Pterygota</taxon>
        <taxon>Neoptera</taxon>
        <taxon>Paraneoptera</taxon>
        <taxon>Psocodea</taxon>
        <taxon>Troctomorpha</taxon>
        <taxon>Phthiraptera</taxon>
        <taxon>Anoplura</taxon>
        <taxon>Polyplacidae</taxon>
        <taxon>Polyplax</taxon>
    </lineage>
</organism>
<dbReference type="PANTHER" id="PTHR45973">
    <property type="entry name" value="PROTEIN PHOSPHATASE 1 REGULATORY SUBUNIT SDS22-RELATED"/>
    <property type="match status" value="1"/>
</dbReference>
<dbReference type="InterPro" id="IPR032675">
    <property type="entry name" value="LRR_dom_sf"/>
</dbReference>
<proteinExistence type="inferred from homology"/>
<dbReference type="Pfam" id="PF14580">
    <property type="entry name" value="LRR_9"/>
    <property type="match status" value="1"/>
</dbReference>
<dbReference type="Gene3D" id="3.80.10.10">
    <property type="entry name" value="Ribonuclease Inhibitor"/>
    <property type="match status" value="1"/>
</dbReference>
<evidence type="ECO:0000256" key="2">
    <source>
        <dbReference type="ARBA" id="ARBA00004611"/>
    </source>
</evidence>
<keyword evidence="3" id="KW-0963">Cytoplasm</keyword>
<dbReference type="EMBL" id="JAWJWF010000007">
    <property type="protein sequence ID" value="KAK6630966.1"/>
    <property type="molecule type" value="Genomic_DNA"/>
</dbReference>
<evidence type="ECO:0000256" key="7">
    <source>
        <dbReference type="ARBA" id="ARBA00023054"/>
    </source>
</evidence>
<evidence type="ECO:0000256" key="8">
    <source>
        <dbReference type="ARBA" id="ARBA00023069"/>
    </source>
</evidence>
<evidence type="ECO:0000256" key="4">
    <source>
        <dbReference type="ARBA" id="ARBA00022614"/>
    </source>
</evidence>
<evidence type="ECO:0000256" key="3">
    <source>
        <dbReference type="ARBA" id="ARBA00022490"/>
    </source>
</evidence>
<comment type="function">
    <text evidence="1">Cilium-specific protein required for cilia structures.</text>
</comment>
<dbReference type="InterPro" id="IPR050576">
    <property type="entry name" value="Cilia_flagella_integrity"/>
</dbReference>
<evidence type="ECO:0000256" key="11">
    <source>
        <dbReference type="ARBA" id="ARBA00024433"/>
    </source>
</evidence>
<keyword evidence="6" id="KW-0282">Flagellum</keyword>
<evidence type="ECO:0000256" key="10">
    <source>
        <dbReference type="ARBA" id="ARBA00023273"/>
    </source>
</evidence>
<protein>
    <recommendedName>
        <fullName evidence="11">Dynein axonemal assembly factor 1 homolog</fullName>
    </recommendedName>
    <alternativeName>
        <fullName evidence="13">Dynein regulatory complex subunit 3</fullName>
    </alternativeName>
</protein>
<keyword evidence="7" id="KW-0175">Coiled coil</keyword>
<keyword evidence="8" id="KW-0969">Cilium</keyword>
<evidence type="ECO:0000313" key="15">
    <source>
        <dbReference type="Proteomes" id="UP001359485"/>
    </source>
</evidence>
<keyword evidence="9" id="KW-0206">Cytoskeleton</keyword>
<dbReference type="Proteomes" id="UP001359485">
    <property type="component" value="Unassembled WGS sequence"/>
</dbReference>
<reference evidence="14 15" key="1">
    <citation type="submission" date="2023-09" db="EMBL/GenBank/DDBJ databases">
        <title>Genomes of two closely related lineages of the louse Polyplax serrata with different host specificities.</title>
        <authorList>
            <person name="Martinu J."/>
            <person name="Tarabai H."/>
            <person name="Stefka J."/>
            <person name="Hypsa V."/>
        </authorList>
    </citation>
    <scope>NUCLEOTIDE SEQUENCE [LARGE SCALE GENOMIC DNA]</scope>
    <source>
        <strain evidence="14">98ZLc_SE</strain>
    </source>
</reference>
<dbReference type="PANTHER" id="PTHR45973:SF12">
    <property type="entry name" value="DYNEIN REGULATORY COMPLEX SUBUNIT 3"/>
    <property type="match status" value="1"/>
</dbReference>
<evidence type="ECO:0000256" key="12">
    <source>
        <dbReference type="ARBA" id="ARBA00038378"/>
    </source>
</evidence>
<dbReference type="SMART" id="SM00365">
    <property type="entry name" value="LRR_SD22"/>
    <property type="match status" value="4"/>
</dbReference>
<sequence length="512" mass="59449">MYSLHFHYTDILKIDHLWMLTGLTKLQLCNNLIEKIENLEVLVNLEELDLSFNYIERIENLDTLTNLAVLTLFQNKIKVLENMKCLSNLTVFSIGNNFITDQSNVLYLRTFAKLKSLNMSGNPICEEDNFVKYIIAYLPNLVYYEYRMVTKAEKETAREMFLSSLIKLEREEQEALGIEIVRRKEEEEEFRNANAFVEYIGGNHLFSALFDKDTDCKTLMEMGDNVIDLYNEYKKNFIEVASELVTFGLAQLELRKAEIARFEKYIGQAKKGAFEQSRTIVEDFIEQKNSLFEQISEVLSKEVEDDEVANEVSLRLQVLNEAFRDLCHRTWTILMRKELNLFEGSDEVNGTYERCLTELVNQFIEGCQAQFTQLRQLQGVFNESLTDAANKFFTNYTVSTATGQPNMFSNISKELANQMMQDKEALVNALSTSHDYHLLVIDQREDKLVTKVRGWLSNLVENLIGSEISRHRNTIMEINYFLDIQKSELQELLTTPVGLHLLPKEIQDALQM</sequence>
<comment type="similarity">
    <text evidence="12">Belongs to the DRC3 family.</text>
</comment>
<keyword evidence="4" id="KW-0433">Leucine-rich repeat</keyword>
<evidence type="ECO:0000256" key="5">
    <source>
        <dbReference type="ARBA" id="ARBA00022737"/>
    </source>
</evidence>
<evidence type="ECO:0000256" key="13">
    <source>
        <dbReference type="ARBA" id="ARBA00040950"/>
    </source>
</evidence>
<evidence type="ECO:0000313" key="14">
    <source>
        <dbReference type="EMBL" id="KAK6630966.1"/>
    </source>
</evidence>
<comment type="subcellular location">
    <subcellularLocation>
        <location evidence="2">Cytoplasm</location>
        <location evidence="2">Cytoskeleton</location>
        <location evidence="2">Flagellum axoneme</location>
    </subcellularLocation>
</comment>
<keyword evidence="5" id="KW-0677">Repeat</keyword>
<evidence type="ECO:0000256" key="1">
    <source>
        <dbReference type="ARBA" id="ARBA00003843"/>
    </source>
</evidence>
<evidence type="ECO:0000256" key="6">
    <source>
        <dbReference type="ARBA" id="ARBA00022846"/>
    </source>
</evidence>
<name>A0ABR1AXS5_POLSC</name>
<keyword evidence="10" id="KW-0966">Cell projection</keyword>